<dbReference type="EMBL" id="KK198755">
    <property type="protein sequence ID" value="KCW81607.1"/>
    <property type="molecule type" value="Genomic_DNA"/>
</dbReference>
<proteinExistence type="predicted"/>
<dbReference type="InterPro" id="IPR019587">
    <property type="entry name" value="Polyketide_cyclase/dehydratase"/>
</dbReference>
<dbReference type="Gramene" id="KCW81591">
    <property type="protein sequence ID" value="KCW81591"/>
    <property type="gene ID" value="EUGRSUZ_C02955"/>
</dbReference>
<reference evidence="2" key="1">
    <citation type="submission" date="2013-07" db="EMBL/GenBank/DDBJ databases">
        <title>The genome of Eucalyptus grandis.</title>
        <authorList>
            <person name="Schmutz J."/>
            <person name="Hayes R."/>
            <person name="Myburg A."/>
            <person name="Tuskan G."/>
            <person name="Grattapaglia D."/>
            <person name="Rokhsar D.S."/>
        </authorList>
    </citation>
    <scope>NUCLEOTIDE SEQUENCE</scope>
    <source>
        <tissue evidence="2">Leaf extractions</tissue>
    </source>
</reference>
<dbReference type="Gramene" id="KCW81607">
    <property type="protein sequence ID" value="KCW81607"/>
    <property type="gene ID" value="EUGRSUZ_C02973"/>
</dbReference>
<sequence>MERQDQLKELTPDEVWPLLEDFCNLHKLLPPLDTCHRVEGINLAPVNGLHHDQRRLRPVEDPVGHERLLMMDPSEKCFSYEVLDNNIGLKSYVATIKVMPMNDGDGKMVGYMIEWSFVADPVEDWAVQDKRSFVDFFYQYFYISNLFRKLHGK</sequence>
<dbReference type="EMBL" id="KK198755">
    <property type="protein sequence ID" value="KCW81591.1"/>
    <property type="molecule type" value="Genomic_DNA"/>
</dbReference>
<dbReference type="Pfam" id="PF10604">
    <property type="entry name" value="Polyketide_cyc2"/>
    <property type="match status" value="1"/>
</dbReference>
<gene>
    <name evidence="1" type="ORF">EUGRSUZ_C02955</name>
    <name evidence="2" type="ORF">EUGRSUZ_C02973</name>
</gene>
<dbReference type="PANTHER" id="PTHR33789">
    <property type="entry name" value="LACHRYMATORY-FACTOR SYNTHASE"/>
    <property type="match status" value="1"/>
</dbReference>
<name>A0A059CT99_EUCGR</name>
<evidence type="ECO:0008006" key="3">
    <source>
        <dbReference type="Google" id="ProtNLM"/>
    </source>
</evidence>
<dbReference type="PANTHER" id="PTHR33789:SF11">
    <property type="entry name" value="OS05G0202300 PROTEIN"/>
    <property type="match status" value="1"/>
</dbReference>
<evidence type="ECO:0000313" key="1">
    <source>
        <dbReference type="EMBL" id="KCW81591.1"/>
    </source>
</evidence>
<dbReference type="AlphaFoldDB" id="A0A059CT99"/>
<dbReference type="InterPro" id="IPR023393">
    <property type="entry name" value="START-like_dom_sf"/>
</dbReference>
<protein>
    <recommendedName>
        <fullName evidence="3">Bet v I/Major latex protein domain-containing protein</fullName>
    </recommendedName>
</protein>
<accession>A0A059CT99</accession>
<dbReference type="InterPro" id="IPR053249">
    <property type="entry name" value="LFS"/>
</dbReference>
<organism evidence="2">
    <name type="scientific">Eucalyptus grandis</name>
    <name type="common">Flooded gum</name>
    <dbReference type="NCBI Taxonomy" id="71139"/>
    <lineage>
        <taxon>Eukaryota</taxon>
        <taxon>Viridiplantae</taxon>
        <taxon>Streptophyta</taxon>
        <taxon>Embryophyta</taxon>
        <taxon>Tracheophyta</taxon>
        <taxon>Spermatophyta</taxon>
        <taxon>Magnoliopsida</taxon>
        <taxon>eudicotyledons</taxon>
        <taxon>Gunneridae</taxon>
        <taxon>Pentapetalae</taxon>
        <taxon>rosids</taxon>
        <taxon>malvids</taxon>
        <taxon>Myrtales</taxon>
        <taxon>Myrtaceae</taxon>
        <taxon>Myrtoideae</taxon>
        <taxon>Eucalypteae</taxon>
        <taxon>Eucalyptus</taxon>
    </lineage>
</organism>
<dbReference type="CDD" id="cd07821">
    <property type="entry name" value="PYR_PYL_RCAR_like"/>
    <property type="match status" value="1"/>
</dbReference>
<dbReference type="SUPFAM" id="SSF55961">
    <property type="entry name" value="Bet v1-like"/>
    <property type="match status" value="1"/>
</dbReference>
<evidence type="ECO:0000313" key="2">
    <source>
        <dbReference type="EMBL" id="KCW81607.1"/>
    </source>
</evidence>
<dbReference type="Gene3D" id="3.30.530.20">
    <property type="match status" value="1"/>
</dbReference>
<dbReference type="GO" id="GO:0004864">
    <property type="term" value="F:protein phosphatase inhibitor activity"/>
    <property type="evidence" value="ECO:0007669"/>
    <property type="project" value="UniProtKB-ARBA"/>
</dbReference>